<evidence type="ECO:0000256" key="1">
    <source>
        <dbReference type="ARBA" id="ARBA00003456"/>
    </source>
</evidence>
<evidence type="ECO:0000256" key="4">
    <source>
        <dbReference type="ARBA" id="ARBA00022448"/>
    </source>
</evidence>
<evidence type="ECO:0000256" key="5">
    <source>
        <dbReference type="ARBA" id="ARBA00022781"/>
    </source>
</evidence>
<sequence>MSRRREFARRLEALTEIAGIMSAMKALALMETRILRDFLDCQQGMLASIETAAADFLAWHPEFAATPEAGPELYVLLGSEQGFCGDYNEVLLSWLRAQAPGASAQHIVVGQRMAARLNDKSVQLAGASVADEVPAVLQALSAQLRQWLSAHPGAGLSVLYHCEASGSLRLRRLLPLGDLPAPAPTPWPADLNLAPAEFFAALSGHYLYAALNAVLYSALMTENRQRLAHMENALHKLDEDRLRLQRQANAQRQEDITEEIEIIQLSAQMLAGTGS</sequence>
<gene>
    <name evidence="11" type="ORF">ABXR19_13200</name>
</gene>
<proteinExistence type="inferred from homology"/>
<dbReference type="Pfam" id="PF00231">
    <property type="entry name" value="ATP-synt"/>
    <property type="match status" value="1"/>
</dbReference>
<dbReference type="InterPro" id="IPR000131">
    <property type="entry name" value="ATP_synth_F1_gsu"/>
</dbReference>
<evidence type="ECO:0000256" key="9">
    <source>
        <dbReference type="ARBA" id="ARBA00023310"/>
    </source>
</evidence>
<reference evidence="11 12" key="1">
    <citation type="submission" date="2024-07" db="EMBL/GenBank/DDBJ databases">
        <title>Uliginosibacterium flavum JJ3220;KACC:17644.</title>
        <authorList>
            <person name="Kim M.K."/>
        </authorList>
    </citation>
    <scope>NUCLEOTIDE SEQUENCE [LARGE SCALE GENOMIC DNA]</scope>
    <source>
        <strain evidence="11 12">KACC:17644</strain>
    </source>
</reference>
<evidence type="ECO:0000313" key="12">
    <source>
        <dbReference type="Proteomes" id="UP001549691"/>
    </source>
</evidence>
<organism evidence="11 12">
    <name type="scientific">Uliginosibacterium flavum</name>
    <dbReference type="NCBI Taxonomy" id="1396831"/>
    <lineage>
        <taxon>Bacteria</taxon>
        <taxon>Pseudomonadati</taxon>
        <taxon>Pseudomonadota</taxon>
        <taxon>Betaproteobacteria</taxon>
        <taxon>Rhodocyclales</taxon>
        <taxon>Zoogloeaceae</taxon>
        <taxon>Uliginosibacterium</taxon>
    </lineage>
</organism>
<evidence type="ECO:0000256" key="7">
    <source>
        <dbReference type="ARBA" id="ARBA00023136"/>
    </source>
</evidence>
<dbReference type="Proteomes" id="UP001549691">
    <property type="component" value="Unassembled WGS sequence"/>
</dbReference>
<keyword evidence="9" id="KW-0066">ATP synthesis</keyword>
<evidence type="ECO:0000313" key="11">
    <source>
        <dbReference type="EMBL" id="MET7015146.1"/>
    </source>
</evidence>
<keyword evidence="4" id="KW-0813">Transport</keyword>
<accession>A0ABV2TMJ6</accession>
<comment type="caution">
    <text evidence="11">The sequence shown here is derived from an EMBL/GenBank/DDBJ whole genome shotgun (WGS) entry which is preliminary data.</text>
</comment>
<keyword evidence="6" id="KW-0406">Ion transport</keyword>
<protein>
    <submittedName>
        <fullName evidence="11">F0F1 ATP synthase subunit gamma</fullName>
    </submittedName>
</protein>
<comment type="subcellular location">
    <subcellularLocation>
        <location evidence="2">Membrane</location>
        <topology evidence="2">Peripheral membrane protein</topology>
    </subcellularLocation>
</comment>
<dbReference type="Gene3D" id="1.10.287.80">
    <property type="entry name" value="ATP synthase, gamma subunit, helix hairpin domain"/>
    <property type="match status" value="1"/>
</dbReference>
<dbReference type="Gene3D" id="3.40.1380.10">
    <property type="match status" value="1"/>
</dbReference>
<evidence type="ECO:0000256" key="10">
    <source>
        <dbReference type="SAM" id="Coils"/>
    </source>
</evidence>
<evidence type="ECO:0000256" key="2">
    <source>
        <dbReference type="ARBA" id="ARBA00004170"/>
    </source>
</evidence>
<keyword evidence="12" id="KW-1185">Reference proteome</keyword>
<dbReference type="RefSeq" id="WP_354601606.1">
    <property type="nucleotide sequence ID" value="NZ_JBEWZI010000013.1"/>
</dbReference>
<dbReference type="PRINTS" id="PR00126">
    <property type="entry name" value="ATPASEGAMMA"/>
</dbReference>
<feature type="coiled-coil region" evidence="10">
    <location>
        <begin position="220"/>
        <end position="254"/>
    </location>
</feature>
<evidence type="ECO:0000256" key="8">
    <source>
        <dbReference type="ARBA" id="ARBA00023196"/>
    </source>
</evidence>
<dbReference type="EMBL" id="JBEWZI010000013">
    <property type="protein sequence ID" value="MET7015146.1"/>
    <property type="molecule type" value="Genomic_DNA"/>
</dbReference>
<comment type="similarity">
    <text evidence="3">Belongs to the ATPase gamma chain family.</text>
</comment>
<keyword evidence="7" id="KW-0472">Membrane</keyword>
<keyword evidence="8" id="KW-0139">CF(1)</keyword>
<name>A0ABV2TMJ6_9RHOO</name>
<keyword evidence="10" id="KW-0175">Coiled coil</keyword>
<dbReference type="InterPro" id="IPR035968">
    <property type="entry name" value="ATP_synth_F1_ATPase_gsu"/>
</dbReference>
<comment type="function">
    <text evidence="1">Produces ATP from ADP in the presence of a proton gradient across the membrane. The gamma chain is believed to be important in regulating ATPase activity and the flow of protons through the CF(0) complex.</text>
</comment>
<keyword evidence="5" id="KW-0375">Hydrogen ion transport</keyword>
<dbReference type="SUPFAM" id="SSF52943">
    <property type="entry name" value="ATP synthase (F1-ATPase), gamma subunit"/>
    <property type="match status" value="1"/>
</dbReference>
<evidence type="ECO:0000256" key="3">
    <source>
        <dbReference type="ARBA" id="ARBA00007681"/>
    </source>
</evidence>
<evidence type="ECO:0000256" key="6">
    <source>
        <dbReference type="ARBA" id="ARBA00023065"/>
    </source>
</evidence>